<accession>A0A151M2T6</accession>
<feature type="compositionally biased region" description="Basic and acidic residues" evidence="1">
    <location>
        <begin position="34"/>
        <end position="43"/>
    </location>
</feature>
<dbReference type="EMBL" id="AKHW03006780">
    <property type="protein sequence ID" value="KYO18843.1"/>
    <property type="molecule type" value="Genomic_DNA"/>
</dbReference>
<feature type="region of interest" description="Disordered" evidence="1">
    <location>
        <begin position="1"/>
        <end position="46"/>
    </location>
</feature>
<evidence type="ECO:0000313" key="3">
    <source>
        <dbReference type="Proteomes" id="UP000050525"/>
    </source>
</evidence>
<evidence type="ECO:0000313" key="2">
    <source>
        <dbReference type="EMBL" id="KYO18843.1"/>
    </source>
</evidence>
<comment type="caution">
    <text evidence="2">The sequence shown here is derived from an EMBL/GenBank/DDBJ whole genome shotgun (WGS) entry which is preliminary data.</text>
</comment>
<name>A0A151M2T6_ALLMI</name>
<keyword evidence="3" id="KW-1185">Reference proteome</keyword>
<dbReference type="AlphaFoldDB" id="A0A151M2T6"/>
<protein>
    <submittedName>
        <fullName evidence="2">Uncharacterized protein</fullName>
    </submittedName>
</protein>
<sequence>MTAEGSSPSCAVETTGDWFGESGRSLKSFQKTRSSGERRREHFQQQTGSFQRYFWIKSSEWTQRNIGSPLGQKRKLQQRKNSTVQFDFQVTYQPRPRNGKADALLRKTEYDTDLSQKPYKPNLILKPQNFISTTLPTDLLSMLWVTT</sequence>
<dbReference type="Proteomes" id="UP000050525">
    <property type="component" value="Unassembled WGS sequence"/>
</dbReference>
<reference evidence="2 3" key="1">
    <citation type="journal article" date="2012" name="Genome Biol.">
        <title>Sequencing three crocodilian genomes to illuminate the evolution of archosaurs and amniotes.</title>
        <authorList>
            <person name="St John J.A."/>
            <person name="Braun E.L."/>
            <person name="Isberg S.R."/>
            <person name="Miles L.G."/>
            <person name="Chong A.Y."/>
            <person name="Gongora J."/>
            <person name="Dalzell P."/>
            <person name="Moran C."/>
            <person name="Bed'hom B."/>
            <person name="Abzhanov A."/>
            <person name="Burgess S.C."/>
            <person name="Cooksey A.M."/>
            <person name="Castoe T.A."/>
            <person name="Crawford N.G."/>
            <person name="Densmore L.D."/>
            <person name="Drew J.C."/>
            <person name="Edwards S.V."/>
            <person name="Faircloth B.C."/>
            <person name="Fujita M.K."/>
            <person name="Greenwold M.J."/>
            <person name="Hoffmann F.G."/>
            <person name="Howard J.M."/>
            <person name="Iguchi T."/>
            <person name="Janes D.E."/>
            <person name="Khan S.Y."/>
            <person name="Kohno S."/>
            <person name="de Koning A.J."/>
            <person name="Lance S.L."/>
            <person name="McCarthy F.M."/>
            <person name="McCormack J.E."/>
            <person name="Merchant M.E."/>
            <person name="Peterson D.G."/>
            <person name="Pollock D.D."/>
            <person name="Pourmand N."/>
            <person name="Raney B.J."/>
            <person name="Roessler K.A."/>
            <person name="Sanford J.R."/>
            <person name="Sawyer R.H."/>
            <person name="Schmidt C.J."/>
            <person name="Triplett E.W."/>
            <person name="Tuberville T.D."/>
            <person name="Venegas-Anaya M."/>
            <person name="Howard J.T."/>
            <person name="Jarvis E.D."/>
            <person name="Guillette L.J.Jr."/>
            <person name="Glenn T.C."/>
            <person name="Green R.E."/>
            <person name="Ray D.A."/>
        </authorList>
    </citation>
    <scope>NUCLEOTIDE SEQUENCE [LARGE SCALE GENOMIC DNA]</scope>
    <source>
        <strain evidence="2">KSC_2009_1</strain>
    </source>
</reference>
<proteinExistence type="predicted"/>
<evidence type="ECO:0000256" key="1">
    <source>
        <dbReference type="SAM" id="MobiDB-lite"/>
    </source>
</evidence>
<gene>
    <name evidence="2" type="ORF">Y1Q_0009254</name>
</gene>
<organism evidence="2 3">
    <name type="scientific">Alligator mississippiensis</name>
    <name type="common">American alligator</name>
    <dbReference type="NCBI Taxonomy" id="8496"/>
    <lineage>
        <taxon>Eukaryota</taxon>
        <taxon>Metazoa</taxon>
        <taxon>Chordata</taxon>
        <taxon>Craniata</taxon>
        <taxon>Vertebrata</taxon>
        <taxon>Euteleostomi</taxon>
        <taxon>Archelosauria</taxon>
        <taxon>Archosauria</taxon>
        <taxon>Crocodylia</taxon>
        <taxon>Alligatoridae</taxon>
        <taxon>Alligatorinae</taxon>
        <taxon>Alligator</taxon>
    </lineage>
</organism>